<dbReference type="RefSeq" id="WP_008519317.1">
    <property type="nucleotide sequence ID" value="NZ_ACJM01000033.1"/>
</dbReference>
<keyword evidence="1" id="KW-1133">Transmembrane helix</keyword>
<dbReference type="Proteomes" id="UP000006443">
    <property type="component" value="Unassembled WGS sequence"/>
</dbReference>
<dbReference type="Gene3D" id="3.40.50.11600">
    <property type="match status" value="1"/>
</dbReference>
<evidence type="ECO:0000313" key="4">
    <source>
        <dbReference type="Proteomes" id="UP000006443"/>
    </source>
</evidence>
<name>C0GKZ8_DETAL</name>
<dbReference type="STRING" id="555088.DealDRAFT_3158"/>
<accession>C0GKZ8</accession>
<sequence>MEKNKPCCAPKCCDTAQSFESQNSNFPSWVVDEIDTPIGKIPRIKTQTDFSDALGALKVRLGINRDNYKVPPGLYAVGDPTENSPVLATANYKLTFDGLRKELPGQNLWIIVLDTRGINVWCAAGKGTFGTAELIRRIELARLEKVVSHKNIILPQLGAPGVAAHEVRKNTGFKVSYGPVYAKDLPAFLQNGQATTAMRKVHFTLVDRLIVIPVELNYIFKVVPALFILLLLFNLVSPGEVDFLSSFMQSVSNLVPYVIAIVLGTVGIAALLPYIPFRSFAAKGLLLGLAWSAFTVRHYALFNFPENSLVAAANILFLTALTSFFALNFTGSTTYTSVSGVQKETLYTIPLLAVGTLIGLGLAIAYKIMLFRG</sequence>
<proteinExistence type="predicted"/>
<keyword evidence="1" id="KW-0472">Membrane</keyword>
<dbReference type="Pfam" id="PF03599">
    <property type="entry name" value="CdhD"/>
    <property type="match status" value="1"/>
</dbReference>
<dbReference type="InterPro" id="IPR016041">
    <property type="entry name" value="Ac-CoA_synth_d_su_TIM-brl"/>
</dbReference>
<dbReference type="AlphaFoldDB" id="C0GKZ8"/>
<feature type="transmembrane region" description="Helical" evidence="1">
    <location>
        <begin position="218"/>
        <end position="236"/>
    </location>
</feature>
<evidence type="ECO:0000259" key="2">
    <source>
        <dbReference type="Pfam" id="PF03599"/>
    </source>
</evidence>
<feature type="transmembrane region" description="Helical" evidence="1">
    <location>
        <begin position="347"/>
        <end position="366"/>
    </location>
</feature>
<dbReference type="NCBIfam" id="NF040863">
    <property type="entry name" value="HgcA_corrinoid"/>
    <property type="match status" value="1"/>
</dbReference>
<dbReference type="OrthoDB" id="2079583at2"/>
<evidence type="ECO:0000313" key="3">
    <source>
        <dbReference type="EMBL" id="EEG75985.1"/>
    </source>
</evidence>
<feature type="transmembrane region" description="Helical" evidence="1">
    <location>
        <begin position="309"/>
        <end position="327"/>
    </location>
</feature>
<comment type="caution">
    <text evidence="3">The sequence shown here is derived from an EMBL/GenBank/DDBJ whole genome shotgun (WGS) entry which is preliminary data.</text>
</comment>
<reference evidence="3 4" key="1">
    <citation type="submission" date="2009-02" db="EMBL/GenBank/DDBJ databases">
        <title>Sequencing of the draft genome and assembly of Dethiobacter alkaliphilus AHT 1.</title>
        <authorList>
            <consortium name="US DOE Joint Genome Institute (JGI-PGF)"/>
            <person name="Lucas S."/>
            <person name="Copeland A."/>
            <person name="Lapidus A."/>
            <person name="Glavina del Rio T."/>
            <person name="Dalin E."/>
            <person name="Tice H."/>
            <person name="Bruce D."/>
            <person name="Goodwin L."/>
            <person name="Pitluck S."/>
            <person name="Larimer F."/>
            <person name="Land M.L."/>
            <person name="Hauser L."/>
            <person name="Muyzer G."/>
        </authorList>
    </citation>
    <scope>NUCLEOTIDE SEQUENCE [LARGE SCALE GENOMIC DNA]</scope>
    <source>
        <strain evidence="3 4">AHT 1</strain>
    </source>
</reference>
<gene>
    <name evidence="3" type="ORF">DealDRAFT_3158</name>
</gene>
<keyword evidence="4" id="KW-1185">Reference proteome</keyword>
<feature type="domain" description="CO dehydrogenase/acetyl-CoA synthase delta subunit TIM barrel" evidence="2">
    <location>
        <begin position="56"/>
        <end position="187"/>
    </location>
</feature>
<dbReference type="EMBL" id="ACJM01000033">
    <property type="protein sequence ID" value="EEG75985.1"/>
    <property type="molecule type" value="Genomic_DNA"/>
</dbReference>
<evidence type="ECO:0000256" key="1">
    <source>
        <dbReference type="SAM" id="Phobius"/>
    </source>
</evidence>
<organism evidence="3 4">
    <name type="scientific">Dethiobacter alkaliphilus AHT 1</name>
    <dbReference type="NCBI Taxonomy" id="555088"/>
    <lineage>
        <taxon>Bacteria</taxon>
        <taxon>Bacillati</taxon>
        <taxon>Bacillota</taxon>
        <taxon>Dethiobacteria</taxon>
        <taxon>Dethiobacterales</taxon>
        <taxon>Dethiobacteraceae</taxon>
        <taxon>Dethiobacter</taxon>
    </lineage>
</organism>
<feature type="transmembrane region" description="Helical" evidence="1">
    <location>
        <begin position="257"/>
        <end position="275"/>
    </location>
</feature>
<keyword evidence="1" id="KW-0812">Transmembrane</keyword>
<dbReference type="eggNOG" id="COG1456">
    <property type="taxonomic scope" value="Bacteria"/>
</dbReference>
<protein>
    <submittedName>
        <fullName evidence="3">Carbon monoxide dehydrogenase corrinoid/iron-sulfur protein gamma subunit</fullName>
    </submittedName>
</protein>